<evidence type="ECO:0000313" key="4">
    <source>
        <dbReference type="EMBL" id="GAA0463340.1"/>
    </source>
</evidence>
<dbReference type="InterPro" id="IPR015590">
    <property type="entry name" value="Aldehyde_DH_dom"/>
</dbReference>
<evidence type="ECO:0000256" key="1">
    <source>
        <dbReference type="ARBA" id="ARBA00009986"/>
    </source>
</evidence>
<keyword evidence="2" id="KW-0560">Oxidoreductase</keyword>
<dbReference type="InterPro" id="IPR016161">
    <property type="entry name" value="Ald_DH/histidinol_DH"/>
</dbReference>
<dbReference type="SUPFAM" id="SSF53720">
    <property type="entry name" value="ALDH-like"/>
    <property type="match status" value="1"/>
</dbReference>
<comment type="caution">
    <text evidence="4">The sequence shown here is derived from an EMBL/GenBank/DDBJ whole genome shotgun (WGS) entry which is preliminary data.</text>
</comment>
<evidence type="ECO:0000313" key="5">
    <source>
        <dbReference type="Proteomes" id="UP001499895"/>
    </source>
</evidence>
<dbReference type="Gene3D" id="3.40.309.10">
    <property type="entry name" value="Aldehyde Dehydrogenase, Chain A, domain 2"/>
    <property type="match status" value="1"/>
</dbReference>
<dbReference type="Proteomes" id="UP001499895">
    <property type="component" value="Unassembled WGS sequence"/>
</dbReference>
<keyword evidence="5" id="KW-1185">Reference proteome</keyword>
<dbReference type="Gene3D" id="3.40.605.10">
    <property type="entry name" value="Aldehyde Dehydrogenase, Chain A, domain 1"/>
    <property type="match status" value="1"/>
</dbReference>
<name>A0ABP3JT31_9ACTN</name>
<feature type="domain" description="Aldehyde dehydrogenase" evidence="3">
    <location>
        <begin position="153"/>
        <end position="465"/>
    </location>
</feature>
<evidence type="ECO:0000259" key="3">
    <source>
        <dbReference type="Pfam" id="PF00171"/>
    </source>
</evidence>
<dbReference type="RefSeq" id="WP_344089870.1">
    <property type="nucleotide sequence ID" value="NZ_BAAAHB010000024.1"/>
</dbReference>
<dbReference type="EMBL" id="BAAAHB010000024">
    <property type="protein sequence ID" value="GAA0463340.1"/>
    <property type="molecule type" value="Genomic_DNA"/>
</dbReference>
<dbReference type="PANTHER" id="PTHR42804">
    <property type="entry name" value="ALDEHYDE DEHYDROGENASE"/>
    <property type="match status" value="1"/>
</dbReference>
<dbReference type="Pfam" id="PF00171">
    <property type="entry name" value="Aldedh"/>
    <property type="match status" value="1"/>
</dbReference>
<sequence>MEQTHPSHPDTAALRDAAAEWAALPVGERLELLLAARPRLVAVADRWVAESCRAKGIGVDTPTAGEEWLTGPYPLLSYLDALARTLTAVRDGRDPLRGARFAARPGGRTAVRVLPFDRVDRLLLPGYRAEVWLAPGVDEAAARAGARRAGRGGPGGVCLVLGAGNVNSIAPLDVLYQLFASDAVVLLKLNPVNEYLAPVLEEVFAPFVARGFVRVTTGDAAVGAALVADPAVTRVHVTGSAATHDAIVFGPGPEGAARKAAGRPLLDKPVTSELGGVGPVVVLPGAWSRADLRYQARHVAAQKLGNNGFNCAAVQVVVLPEHWAAREAFLDELRAALRAAPARASYYPGAGERRARAAAGHPDAELLDAAEVPRTLLPGVVATADDAAFRTEFFGPVLAVTTLPGRTAAEFLDRAVEFCNSSLAGTLGAGIIGHPRTLRRLGPRLEEAVARLRYGTVGVNCWTALGYALPRAVWGAHPGHTLTDVGSGIGVVNNALRLPRAERTVVTGPFRPVPRSLLTGQWSTAPVPPWFVDNRTAHRTGRLLMDFTARPSARGLAAVLVSALRG</sequence>
<gene>
    <name evidence="4" type="ORF">GCM10009544_27260</name>
</gene>
<reference evidence="5" key="1">
    <citation type="journal article" date="2019" name="Int. J. Syst. Evol. Microbiol.">
        <title>The Global Catalogue of Microorganisms (GCM) 10K type strain sequencing project: providing services to taxonomists for standard genome sequencing and annotation.</title>
        <authorList>
            <consortium name="The Broad Institute Genomics Platform"/>
            <consortium name="The Broad Institute Genome Sequencing Center for Infectious Disease"/>
            <person name="Wu L."/>
            <person name="Ma J."/>
        </authorList>
    </citation>
    <scope>NUCLEOTIDE SEQUENCE [LARGE SCALE GENOMIC DNA]</scope>
    <source>
        <strain evidence="5">JCM 10649</strain>
    </source>
</reference>
<proteinExistence type="inferred from homology"/>
<comment type="similarity">
    <text evidence="1">Belongs to the aldehyde dehydrogenase family.</text>
</comment>
<protein>
    <submittedName>
        <fullName evidence="4">Aldehyde dehydrogenase family protein</fullName>
    </submittedName>
</protein>
<accession>A0ABP3JT31</accession>
<evidence type="ECO:0000256" key="2">
    <source>
        <dbReference type="ARBA" id="ARBA00023002"/>
    </source>
</evidence>
<dbReference type="InterPro" id="IPR016163">
    <property type="entry name" value="Ald_DH_C"/>
</dbReference>
<dbReference type="PANTHER" id="PTHR42804:SF1">
    <property type="entry name" value="ALDEHYDE DEHYDROGENASE-RELATED"/>
    <property type="match status" value="1"/>
</dbReference>
<dbReference type="InterPro" id="IPR016162">
    <property type="entry name" value="Ald_DH_N"/>
</dbReference>
<organism evidence="4 5">
    <name type="scientific">Streptomyces stramineus</name>
    <dbReference type="NCBI Taxonomy" id="173861"/>
    <lineage>
        <taxon>Bacteria</taxon>
        <taxon>Bacillati</taxon>
        <taxon>Actinomycetota</taxon>
        <taxon>Actinomycetes</taxon>
        <taxon>Kitasatosporales</taxon>
        <taxon>Streptomycetaceae</taxon>
        <taxon>Streptomyces</taxon>
    </lineage>
</organism>